<dbReference type="InterPro" id="IPR015943">
    <property type="entry name" value="WD40/YVTN_repeat-like_dom_sf"/>
</dbReference>
<evidence type="ECO:0000313" key="5">
    <source>
        <dbReference type="Proteomes" id="UP000515908"/>
    </source>
</evidence>
<dbReference type="Pfam" id="PF23097">
    <property type="entry name" value="NOL10_2nd"/>
    <property type="match status" value="1"/>
</dbReference>
<dbReference type="InterPro" id="IPR040382">
    <property type="entry name" value="NOL10/Enp2"/>
</dbReference>
<name>A0A7G2C622_9TRYP</name>
<dbReference type="Gene3D" id="2.130.10.10">
    <property type="entry name" value="YVTN repeat-like/Quinoprotein amine dehydrogenase"/>
    <property type="match status" value="1"/>
</dbReference>
<evidence type="ECO:0000259" key="3">
    <source>
        <dbReference type="Pfam" id="PF23098"/>
    </source>
</evidence>
<gene>
    <name evidence="4" type="ORF">ADEAN_000250200</name>
</gene>
<feature type="compositionally biased region" description="Basic and acidic residues" evidence="1">
    <location>
        <begin position="563"/>
        <end position="573"/>
    </location>
</feature>
<feature type="region of interest" description="Disordered" evidence="1">
    <location>
        <begin position="552"/>
        <end position="579"/>
    </location>
</feature>
<protein>
    <recommendedName>
        <fullName evidence="6">NUC153 domain-containing protein</fullName>
    </recommendedName>
</protein>
<organism evidence="4 5">
    <name type="scientific">Angomonas deanei</name>
    <dbReference type="NCBI Taxonomy" id="59799"/>
    <lineage>
        <taxon>Eukaryota</taxon>
        <taxon>Discoba</taxon>
        <taxon>Euglenozoa</taxon>
        <taxon>Kinetoplastea</taxon>
        <taxon>Metakinetoplastina</taxon>
        <taxon>Trypanosomatida</taxon>
        <taxon>Trypanosomatidae</taxon>
        <taxon>Strigomonadinae</taxon>
        <taxon>Angomonas</taxon>
    </lineage>
</organism>
<dbReference type="VEuPathDB" id="TriTrypDB:ADEAN_000250200"/>
<dbReference type="GO" id="GO:0030686">
    <property type="term" value="C:90S preribosome"/>
    <property type="evidence" value="ECO:0007669"/>
    <property type="project" value="TreeGrafter"/>
</dbReference>
<dbReference type="GO" id="GO:0000462">
    <property type="term" value="P:maturation of SSU-rRNA from tricistronic rRNA transcript (SSU-rRNA, 5.8S rRNA, LSU-rRNA)"/>
    <property type="evidence" value="ECO:0007669"/>
    <property type="project" value="TreeGrafter"/>
</dbReference>
<dbReference type="AlphaFoldDB" id="A0A7G2C622"/>
<sequence length="579" mass="64929">MKFFFNADMMILQGVSLSTDYRKFVLRGEGRMLTFHNSAAIVERVRVPHMQRSILYNPFTAELLSCGVSSEIIRINLETGAFVESYQTGLEVEDPEDDAIFSMGVFSKGPATGVVMLAGGDGCVEAWDSRSASKAGRLSVVQTTDYGGSASGRYLNQGKELRHVSIDDDSNGLLFCCGDENGKVYVYDVRLQKPLLVKDHMNSLPIVKTYFFKGKNNINGEANQFIVSADTRSVKIWDKNTGKNFTSVDSPAEVYDFMFLRREHNIAAPPFESDDSGVLTFCCDTPKVQVHFIPQLAPAPRWASFLDVIADDLHHTGASGAAGETGAAESEHVVYNDYTFISLEKMKELGISANDMADGKIRPVMHGAFIENNLFRDLQAVLNPTAFDKSADANRRRKTKERWDDRISKFKRVEGEEEGEGKTPLAAAKEDPRFAKQLGNRDSLYALDSKNPEYKRLLQTIAERRAKATERRKKYESDLFTIVPDAGGEEDGEDTEGRPRDEAREQLRGVQSSGKFNPRKGKKEKPTGGKQDSKVTMFEVQQDSGNVFVQSEKHIHHQRKQKRAENLTLEERLKKMKRQ</sequence>
<feature type="domain" description="Nucleolar protein 10-like N-terminal" evidence="3">
    <location>
        <begin position="1"/>
        <end position="314"/>
    </location>
</feature>
<dbReference type="InterPro" id="IPR056551">
    <property type="entry name" value="Beta-prop_NOL10_N"/>
</dbReference>
<keyword evidence="5" id="KW-1185">Reference proteome</keyword>
<feature type="compositionally biased region" description="Basic and acidic residues" evidence="1">
    <location>
        <begin position="495"/>
        <end position="507"/>
    </location>
</feature>
<dbReference type="InterPro" id="IPR036322">
    <property type="entry name" value="WD40_repeat_dom_sf"/>
</dbReference>
<reference evidence="4 5" key="1">
    <citation type="submission" date="2020-08" db="EMBL/GenBank/DDBJ databases">
        <authorList>
            <person name="Newling K."/>
            <person name="Davey J."/>
            <person name="Forrester S."/>
        </authorList>
    </citation>
    <scope>NUCLEOTIDE SEQUENCE [LARGE SCALE GENOMIC DNA]</scope>
    <source>
        <strain evidence="5">Crithidia deanei Carvalho (ATCC PRA-265)</strain>
    </source>
</reference>
<feature type="domain" description="Nucleolar protein 10-like second" evidence="2">
    <location>
        <begin position="334"/>
        <end position="383"/>
    </location>
</feature>
<evidence type="ECO:0000313" key="4">
    <source>
        <dbReference type="EMBL" id="CAD2215049.1"/>
    </source>
</evidence>
<dbReference type="Pfam" id="PF23098">
    <property type="entry name" value="Beta-prop_NOL10_N"/>
    <property type="match status" value="1"/>
</dbReference>
<dbReference type="GO" id="GO:0032040">
    <property type="term" value="C:small-subunit processome"/>
    <property type="evidence" value="ECO:0007669"/>
    <property type="project" value="TreeGrafter"/>
</dbReference>
<dbReference type="OrthoDB" id="273340at2759"/>
<proteinExistence type="predicted"/>
<dbReference type="PANTHER" id="PTHR14927">
    <property type="entry name" value="NUCLEOLAR PROTEIN 10"/>
    <property type="match status" value="1"/>
</dbReference>
<dbReference type="InterPro" id="IPR056550">
    <property type="entry name" value="NOL10_2nd"/>
</dbReference>
<evidence type="ECO:0000259" key="2">
    <source>
        <dbReference type="Pfam" id="PF23097"/>
    </source>
</evidence>
<feature type="region of interest" description="Disordered" evidence="1">
    <location>
        <begin position="479"/>
        <end position="536"/>
    </location>
</feature>
<dbReference type="SUPFAM" id="SSF50978">
    <property type="entry name" value="WD40 repeat-like"/>
    <property type="match status" value="1"/>
</dbReference>
<dbReference type="PANTHER" id="PTHR14927:SF0">
    <property type="entry name" value="NUCLEOLAR PROTEIN 10"/>
    <property type="match status" value="1"/>
</dbReference>
<evidence type="ECO:0000256" key="1">
    <source>
        <dbReference type="SAM" id="MobiDB-lite"/>
    </source>
</evidence>
<dbReference type="Proteomes" id="UP000515908">
    <property type="component" value="Chromosome 04"/>
</dbReference>
<feature type="compositionally biased region" description="Basic and acidic residues" evidence="1">
    <location>
        <begin position="524"/>
        <end position="533"/>
    </location>
</feature>
<accession>A0A7G2C622</accession>
<evidence type="ECO:0008006" key="6">
    <source>
        <dbReference type="Google" id="ProtNLM"/>
    </source>
</evidence>
<dbReference type="EMBL" id="LR877148">
    <property type="protein sequence ID" value="CAD2215049.1"/>
    <property type="molecule type" value="Genomic_DNA"/>
</dbReference>